<gene>
    <name evidence="2" type="ORF">PLEPLA_LOCUS13822</name>
</gene>
<dbReference type="EMBL" id="CADEAL010000843">
    <property type="protein sequence ID" value="CAB1425889.1"/>
    <property type="molecule type" value="Genomic_DNA"/>
</dbReference>
<organism evidence="2 3">
    <name type="scientific">Pleuronectes platessa</name>
    <name type="common">European plaice</name>
    <dbReference type="NCBI Taxonomy" id="8262"/>
    <lineage>
        <taxon>Eukaryota</taxon>
        <taxon>Metazoa</taxon>
        <taxon>Chordata</taxon>
        <taxon>Craniata</taxon>
        <taxon>Vertebrata</taxon>
        <taxon>Euteleostomi</taxon>
        <taxon>Actinopterygii</taxon>
        <taxon>Neopterygii</taxon>
        <taxon>Teleostei</taxon>
        <taxon>Neoteleostei</taxon>
        <taxon>Acanthomorphata</taxon>
        <taxon>Carangaria</taxon>
        <taxon>Pleuronectiformes</taxon>
        <taxon>Pleuronectoidei</taxon>
        <taxon>Pleuronectidae</taxon>
        <taxon>Pleuronectes</taxon>
    </lineage>
</organism>
<accession>A0A9N7U6C1</accession>
<evidence type="ECO:0000313" key="3">
    <source>
        <dbReference type="Proteomes" id="UP001153269"/>
    </source>
</evidence>
<comment type="caution">
    <text evidence="2">The sequence shown here is derived from an EMBL/GenBank/DDBJ whole genome shotgun (WGS) entry which is preliminary data.</text>
</comment>
<sequence length="109" mass="12261">MCLDCGKKPDYPGGSRHWENMQTSNRILTQEASRFEKEETCGFLRLLLSQYSHSPPTRNLQVQKDQVFQGCSPLIIVFLSVPRDLVDHNRSPAGPNETQTDPRGCDGLA</sequence>
<reference evidence="2" key="1">
    <citation type="submission" date="2020-03" db="EMBL/GenBank/DDBJ databases">
        <authorList>
            <person name="Weist P."/>
        </authorList>
    </citation>
    <scope>NUCLEOTIDE SEQUENCE</scope>
</reference>
<name>A0A9N7U6C1_PLEPL</name>
<protein>
    <submittedName>
        <fullName evidence="2">Uncharacterized protein</fullName>
    </submittedName>
</protein>
<evidence type="ECO:0000256" key="1">
    <source>
        <dbReference type="SAM" id="MobiDB-lite"/>
    </source>
</evidence>
<proteinExistence type="predicted"/>
<evidence type="ECO:0000313" key="2">
    <source>
        <dbReference type="EMBL" id="CAB1425889.1"/>
    </source>
</evidence>
<keyword evidence="3" id="KW-1185">Reference proteome</keyword>
<dbReference type="AlphaFoldDB" id="A0A9N7U6C1"/>
<feature type="region of interest" description="Disordered" evidence="1">
    <location>
        <begin position="87"/>
        <end position="109"/>
    </location>
</feature>
<dbReference type="Proteomes" id="UP001153269">
    <property type="component" value="Unassembled WGS sequence"/>
</dbReference>